<evidence type="ECO:0000259" key="3">
    <source>
        <dbReference type="Pfam" id="PF00085"/>
    </source>
</evidence>
<name>A0A8J9SBD2_PHATR</name>
<dbReference type="EMBL" id="OU594943">
    <property type="protein sequence ID" value="CAG9285310.1"/>
    <property type="molecule type" value="Genomic_DNA"/>
</dbReference>
<dbReference type="Pfam" id="PF00085">
    <property type="entry name" value="Thioredoxin"/>
    <property type="match status" value="1"/>
</dbReference>
<dbReference type="InterPro" id="IPR036249">
    <property type="entry name" value="Thioredoxin-like_sf"/>
</dbReference>
<reference evidence="4" key="1">
    <citation type="submission" date="2022-02" db="EMBL/GenBank/DDBJ databases">
        <authorList>
            <person name="Giguere J D."/>
        </authorList>
    </citation>
    <scope>NUCLEOTIDE SEQUENCE</scope>
    <source>
        <strain evidence="4">CCAP 1055/1</strain>
    </source>
</reference>
<dbReference type="PANTHER" id="PTHR45663">
    <property type="entry name" value="GEO12009P1"/>
    <property type="match status" value="1"/>
</dbReference>
<sequence length="164" mass="18262">MYITMIRLSQFALVVLLLSLDLIEGFYRGVVETNAWSPPGKRRNANGLVAPRTCSSRLCASFKFKNVEEMLDNFREEPLLISFTAINCGPCKLQKKKLQAVSKLVGAKFNMVAIDTDRWPRIGTKFSVGKLPCLVVLKNGVVLARLEGLTKAEVVADQVRAYLL</sequence>
<dbReference type="Gene3D" id="3.40.30.10">
    <property type="entry name" value="Glutaredoxin"/>
    <property type="match status" value="1"/>
</dbReference>
<feature type="chain" id="PRO_5035481658" description="Thioredoxin domain-containing protein" evidence="2">
    <location>
        <begin position="26"/>
        <end position="164"/>
    </location>
</feature>
<dbReference type="SUPFAM" id="SSF52833">
    <property type="entry name" value="Thioredoxin-like"/>
    <property type="match status" value="1"/>
</dbReference>
<dbReference type="InterPro" id="IPR017937">
    <property type="entry name" value="Thioredoxin_CS"/>
</dbReference>
<gene>
    <name evidence="4" type="ORF">PTTT1_LOCUS28645</name>
</gene>
<dbReference type="CDD" id="cd02947">
    <property type="entry name" value="TRX_family"/>
    <property type="match status" value="1"/>
</dbReference>
<dbReference type="Proteomes" id="UP000836788">
    <property type="component" value="Chromosome 2"/>
</dbReference>
<dbReference type="GO" id="GO:0005737">
    <property type="term" value="C:cytoplasm"/>
    <property type="evidence" value="ECO:0007669"/>
    <property type="project" value="TreeGrafter"/>
</dbReference>
<feature type="signal peptide" evidence="2">
    <location>
        <begin position="1"/>
        <end position="25"/>
    </location>
</feature>
<keyword evidence="2" id="KW-0732">Signal</keyword>
<feature type="domain" description="Thioredoxin" evidence="3">
    <location>
        <begin position="66"/>
        <end position="159"/>
    </location>
</feature>
<dbReference type="PANTHER" id="PTHR45663:SF15">
    <property type="entry name" value="THIOREDOXIN Y1, CHLOROPLASTIC"/>
    <property type="match status" value="1"/>
</dbReference>
<keyword evidence="1" id="KW-1015">Disulfide bond</keyword>
<protein>
    <recommendedName>
        <fullName evidence="3">Thioredoxin domain-containing protein</fullName>
    </recommendedName>
</protein>
<evidence type="ECO:0000313" key="4">
    <source>
        <dbReference type="EMBL" id="CAG9285310.1"/>
    </source>
</evidence>
<dbReference type="PROSITE" id="PS00194">
    <property type="entry name" value="THIOREDOXIN_1"/>
    <property type="match status" value="1"/>
</dbReference>
<dbReference type="AlphaFoldDB" id="A0A8J9SBD2"/>
<accession>A0A8J9SBD2</accession>
<dbReference type="GO" id="GO:0015035">
    <property type="term" value="F:protein-disulfide reductase activity"/>
    <property type="evidence" value="ECO:0007669"/>
    <property type="project" value="TreeGrafter"/>
</dbReference>
<evidence type="ECO:0000256" key="1">
    <source>
        <dbReference type="ARBA" id="ARBA00023157"/>
    </source>
</evidence>
<evidence type="ECO:0000256" key="2">
    <source>
        <dbReference type="SAM" id="SignalP"/>
    </source>
</evidence>
<proteinExistence type="predicted"/>
<organism evidence="4">
    <name type="scientific">Phaeodactylum tricornutum</name>
    <name type="common">Diatom</name>
    <dbReference type="NCBI Taxonomy" id="2850"/>
    <lineage>
        <taxon>Eukaryota</taxon>
        <taxon>Sar</taxon>
        <taxon>Stramenopiles</taxon>
        <taxon>Ochrophyta</taxon>
        <taxon>Bacillariophyta</taxon>
        <taxon>Bacillariophyceae</taxon>
        <taxon>Bacillariophycidae</taxon>
        <taxon>Naviculales</taxon>
        <taxon>Phaeodactylaceae</taxon>
        <taxon>Phaeodactylum</taxon>
    </lineage>
</organism>
<dbReference type="InterPro" id="IPR013766">
    <property type="entry name" value="Thioredoxin_domain"/>
</dbReference>